<dbReference type="GO" id="GO:0070682">
    <property type="term" value="P:proteasome regulatory particle assembly"/>
    <property type="evidence" value="ECO:0007669"/>
    <property type="project" value="InterPro"/>
</dbReference>
<accession>A0A9Q5HRC3</accession>
<dbReference type="EMBL" id="LNZH02000215">
    <property type="protein sequence ID" value="OCB84397.1"/>
    <property type="molecule type" value="Genomic_DNA"/>
</dbReference>
<keyword evidence="3" id="KW-1185">Reference proteome</keyword>
<dbReference type="PANTHER" id="PTHR40422:SF1">
    <property type="entry name" value="TRANSLATION MACHINERY-ASSOCIATED PROTEIN 17"/>
    <property type="match status" value="1"/>
</dbReference>
<gene>
    <name evidence="2" type="ORF">A7U60_g8381</name>
</gene>
<feature type="region of interest" description="Disordered" evidence="1">
    <location>
        <begin position="119"/>
        <end position="171"/>
    </location>
</feature>
<feature type="compositionally biased region" description="Low complexity" evidence="1">
    <location>
        <begin position="136"/>
        <end position="149"/>
    </location>
</feature>
<reference evidence="2" key="1">
    <citation type="submission" date="2016-06" db="EMBL/GenBank/DDBJ databases">
        <title>Draft Genome sequence of the fungus Inonotus baumii.</title>
        <authorList>
            <person name="Zhu H."/>
            <person name="Lin W."/>
        </authorList>
    </citation>
    <scope>NUCLEOTIDE SEQUENCE</scope>
    <source>
        <strain evidence="2">821</strain>
    </source>
</reference>
<dbReference type="OrthoDB" id="548474at2759"/>
<protein>
    <submittedName>
        <fullName evidence="2">Uncharacterized protein</fullName>
    </submittedName>
</protein>
<dbReference type="InterPro" id="IPR038966">
    <property type="entry name" value="TMA17"/>
</dbReference>
<dbReference type="GO" id="GO:0030674">
    <property type="term" value="F:protein-macromolecule adaptor activity"/>
    <property type="evidence" value="ECO:0007669"/>
    <property type="project" value="TreeGrafter"/>
</dbReference>
<dbReference type="PANTHER" id="PTHR40422">
    <property type="entry name" value="TRANSLATION MACHINERY-ASSOCIATED PROTEIN 17"/>
    <property type="match status" value="1"/>
</dbReference>
<feature type="compositionally biased region" description="Basic and acidic residues" evidence="1">
    <location>
        <begin position="152"/>
        <end position="171"/>
    </location>
</feature>
<name>A0A9Q5HRC3_SANBA</name>
<evidence type="ECO:0000313" key="2">
    <source>
        <dbReference type="EMBL" id="OCB84397.1"/>
    </source>
</evidence>
<sequence length="171" mass="19674">MRRESSRSSNNQWHPTQRRACSILLSLPVNMDYSPKHKQPFTLTQASELDIPTITKEIERLENSLFHLHRTQIELNEHLNGSMGEDRELLDVIKENEDVIASQKERITMLKLALEEKGVNARSGHYDSSEVDDGTSDTATQRTQSTTTTGNEDSRQHEHDEREQRDDGVYL</sequence>
<proteinExistence type="predicted"/>
<organism evidence="2 3">
    <name type="scientific">Sanghuangporus baumii</name>
    <name type="common">Phellinus baumii</name>
    <dbReference type="NCBI Taxonomy" id="108892"/>
    <lineage>
        <taxon>Eukaryota</taxon>
        <taxon>Fungi</taxon>
        <taxon>Dikarya</taxon>
        <taxon>Basidiomycota</taxon>
        <taxon>Agaricomycotina</taxon>
        <taxon>Agaricomycetes</taxon>
        <taxon>Hymenochaetales</taxon>
        <taxon>Hymenochaetaceae</taxon>
        <taxon>Sanghuangporus</taxon>
    </lineage>
</organism>
<dbReference type="Proteomes" id="UP000757232">
    <property type="component" value="Unassembled WGS sequence"/>
</dbReference>
<evidence type="ECO:0000256" key="1">
    <source>
        <dbReference type="SAM" id="MobiDB-lite"/>
    </source>
</evidence>
<evidence type="ECO:0000313" key="3">
    <source>
        <dbReference type="Proteomes" id="UP000757232"/>
    </source>
</evidence>
<comment type="caution">
    <text evidence="2">The sequence shown here is derived from an EMBL/GenBank/DDBJ whole genome shotgun (WGS) entry which is preliminary data.</text>
</comment>
<feature type="compositionally biased region" description="Basic and acidic residues" evidence="1">
    <location>
        <begin position="119"/>
        <end position="128"/>
    </location>
</feature>
<dbReference type="AlphaFoldDB" id="A0A9Q5HRC3"/>